<evidence type="ECO:0000256" key="7">
    <source>
        <dbReference type="SAM" id="Phobius"/>
    </source>
</evidence>
<dbReference type="AlphaFoldDB" id="A0A849I6E5"/>
<evidence type="ECO:0000256" key="6">
    <source>
        <dbReference type="ARBA" id="ARBA00023136"/>
    </source>
</evidence>
<name>A0A849I6E5_9HYPH</name>
<keyword evidence="9" id="KW-0378">Hydrolase</keyword>
<dbReference type="GO" id="GO:0016020">
    <property type="term" value="C:membrane"/>
    <property type="evidence" value="ECO:0007669"/>
    <property type="project" value="UniProtKB-SubCell"/>
</dbReference>
<organism evidence="9 10">
    <name type="scientific">Enterovirga aerilata</name>
    <dbReference type="NCBI Taxonomy" id="2730920"/>
    <lineage>
        <taxon>Bacteria</taxon>
        <taxon>Pseudomonadati</taxon>
        <taxon>Pseudomonadota</taxon>
        <taxon>Alphaproteobacteria</taxon>
        <taxon>Hyphomicrobiales</taxon>
        <taxon>Methylobacteriaceae</taxon>
        <taxon>Enterovirga</taxon>
    </lineage>
</organism>
<evidence type="ECO:0000256" key="4">
    <source>
        <dbReference type="ARBA" id="ARBA00022692"/>
    </source>
</evidence>
<evidence type="ECO:0000313" key="9">
    <source>
        <dbReference type="EMBL" id="NNM73264.1"/>
    </source>
</evidence>
<protein>
    <submittedName>
        <fullName evidence="9">Rhomboid family intramembrane serine protease</fullName>
    </submittedName>
</protein>
<dbReference type="Pfam" id="PF01694">
    <property type="entry name" value="Rhomboid"/>
    <property type="match status" value="1"/>
</dbReference>
<keyword evidence="4 7" id="KW-0812">Transmembrane</keyword>
<dbReference type="InterPro" id="IPR035952">
    <property type="entry name" value="Rhomboid-like_sf"/>
</dbReference>
<dbReference type="Proteomes" id="UP000564885">
    <property type="component" value="Unassembled WGS sequence"/>
</dbReference>
<dbReference type="Gene3D" id="1.20.1540.10">
    <property type="entry name" value="Rhomboid-like"/>
    <property type="match status" value="1"/>
</dbReference>
<evidence type="ECO:0000256" key="3">
    <source>
        <dbReference type="ARBA" id="ARBA00022519"/>
    </source>
</evidence>
<keyword evidence="5 7" id="KW-1133">Transmembrane helix</keyword>
<sequence>MSYDAIGRREPAVNLPGVVLGAILALVAIHLVRGWLSPMADAELLFGAGFIPARWSLAIGWAEAGEIIRAAAETGDPDLQAARAALAQFVVASGETRPWSLLTYALLHGSWMHVLLNCIWLAAFASPVVRRCGAGRAVALAAATTVGAALAQWLANPLSPQVMIGASGAVSGFMGAAALFVFTRPSPFRSWPAGPRTERTSALDLLRNRSALFFLGTWLGINLLVGLVSQPLGIAEGGIAWQAHIGGLLTGLLVFPWLDPVRRSPSLPYPPAA</sequence>
<keyword evidence="9" id="KW-0645">Protease</keyword>
<dbReference type="PANTHER" id="PTHR43066:SF26">
    <property type="entry name" value="RHOMBOID PROTEASE GLPG"/>
    <property type="match status" value="1"/>
</dbReference>
<keyword evidence="10" id="KW-1185">Reference proteome</keyword>
<accession>A0A849I6E5</accession>
<feature type="transmembrane region" description="Helical" evidence="7">
    <location>
        <begin position="211"/>
        <end position="233"/>
    </location>
</feature>
<feature type="transmembrane region" description="Helical" evidence="7">
    <location>
        <begin position="239"/>
        <end position="258"/>
    </location>
</feature>
<dbReference type="PANTHER" id="PTHR43066">
    <property type="entry name" value="RHOMBOID-RELATED PROTEIN"/>
    <property type="match status" value="1"/>
</dbReference>
<dbReference type="SUPFAM" id="SSF144091">
    <property type="entry name" value="Rhomboid-like"/>
    <property type="match status" value="1"/>
</dbReference>
<dbReference type="InterPro" id="IPR022764">
    <property type="entry name" value="Peptidase_S54_rhomboid_dom"/>
</dbReference>
<dbReference type="GO" id="GO:0006508">
    <property type="term" value="P:proteolysis"/>
    <property type="evidence" value="ECO:0007669"/>
    <property type="project" value="UniProtKB-KW"/>
</dbReference>
<comment type="subcellular location">
    <subcellularLocation>
        <location evidence="1">Membrane</location>
        <topology evidence="1">Multi-pass membrane protein</topology>
    </subcellularLocation>
</comment>
<feature type="transmembrane region" description="Helical" evidence="7">
    <location>
        <begin position="12"/>
        <end position="32"/>
    </location>
</feature>
<keyword evidence="2" id="KW-1003">Cell membrane</keyword>
<evidence type="ECO:0000259" key="8">
    <source>
        <dbReference type="Pfam" id="PF01694"/>
    </source>
</evidence>
<evidence type="ECO:0000256" key="2">
    <source>
        <dbReference type="ARBA" id="ARBA00022475"/>
    </source>
</evidence>
<reference evidence="9 10" key="1">
    <citation type="submission" date="2020-04" db="EMBL/GenBank/DDBJ databases">
        <title>Enterovirga sp. isolate from soil.</title>
        <authorList>
            <person name="Chea S."/>
            <person name="Kim D.-U."/>
        </authorList>
    </citation>
    <scope>NUCLEOTIDE SEQUENCE [LARGE SCALE GENOMIC DNA]</scope>
    <source>
        <strain evidence="9 10">DB1703</strain>
    </source>
</reference>
<feature type="transmembrane region" description="Helical" evidence="7">
    <location>
        <begin position="137"/>
        <end position="155"/>
    </location>
</feature>
<evidence type="ECO:0000256" key="1">
    <source>
        <dbReference type="ARBA" id="ARBA00004141"/>
    </source>
</evidence>
<feature type="transmembrane region" description="Helical" evidence="7">
    <location>
        <begin position="101"/>
        <end position="125"/>
    </location>
</feature>
<feature type="domain" description="Peptidase S54 rhomboid" evidence="8">
    <location>
        <begin position="97"/>
        <end position="254"/>
    </location>
</feature>
<gene>
    <name evidence="9" type="ORF">HJG44_12820</name>
</gene>
<comment type="caution">
    <text evidence="9">The sequence shown here is derived from an EMBL/GenBank/DDBJ whole genome shotgun (WGS) entry which is preliminary data.</text>
</comment>
<dbReference type="EMBL" id="JABEPP010000003">
    <property type="protein sequence ID" value="NNM73264.1"/>
    <property type="molecule type" value="Genomic_DNA"/>
</dbReference>
<feature type="transmembrane region" description="Helical" evidence="7">
    <location>
        <begin position="161"/>
        <end position="182"/>
    </location>
</feature>
<evidence type="ECO:0000313" key="10">
    <source>
        <dbReference type="Proteomes" id="UP000564885"/>
    </source>
</evidence>
<dbReference type="RefSeq" id="WP_171218726.1">
    <property type="nucleotide sequence ID" value="NZ_JABEPP010000003.1"/>
</dbReference>
<evidence type="ECO:0000256" key="5">
    <source>
        <dbReference type="ARBA" id="ARBA00022989"/>
    </source>
</evidence>
<proteinExistence type="predicted"/>
<keyword evidence="6 7" id="KW-0472">Membrane</keyword>
<dbReference type="GO" id="GO:0004252">
    <property type="term" value="F:serine-type endopeptidase activity"/>
    <property type="evidence" value="ECO:0007669"/>
    <property type="project" value="InterPro"/>
</dbReference>
<keyword evidence="3" id="KW-0997">Cell inner membrane</keyword>